<dbReference type="SMART" id="SM00236">
    <property type="entry name" value="fCBD"/>
    <property type="match status" value="1"/>
</dbReference>
<dbReference type="Proteomes" id="UP000001798">
    <property type="component" value="Chromosome 8"/>
</dbReference>
<evidence type="ECO:0000313" key="13">
    <source>
        <dbReference type="Proteomes" id="UP000001798"/>
    </source>
</evidence>
<comment type="similarity">
    <text evidence="1">Belongs to the glycosyl hydrolase 5 (cellulase A) family.</text>
</comment>
<dbReference type="InterPro" id="IPR005102">
    <property type="entry name" value="Carbo-bd_X2"/>
</dbReference>
<sequence length="658" mass="70757">MKTAAIFSVLSLAVELVYSQAAGYTQCGGSSWTGATTCVTGYVCQYQNTFYSQCIPGTATTTVPTTLTTTTKSSTTSATSIPTTSTTSKPITSTTSSSKTSSAATSTVQSACTAAFTPVTASAAFAALNPGWNLGNTLDAVPDEGSWNNPAVTPATFSAVKAEGFNSVRIPVTWAYHFVTSSPSWTVNTTWMDRVETVVDQALATGLYVILNVHHDSWIWADVSAGGANLTMIEEKFSALWSQIATRMKCKSSKLLFEAINEPPGTTQENANELNKLNTIFLAAINQAGGYNPQRVVSLSGLQMNSVYTQQWFTKPTTYTSQPWGLQFHYYSPYMLIFDAWGDTIWGSDADKATLTSDFQQFAGNFTGIPTLIGEWQATPNFVEPAARWKYTDFFVKTAKSFNFAHVLWDNGLDFYDRPTNTWIDPISMSILFNGVKGVTNSLADSSTDYLATSWNSSAYLFHKVGDAVVAQSVPYLLNGNTLTSIKTSTGTTLATTSYSMSSSGVLTFTQAYLATLYSATTAAGIKATLTLTFSAGAPSQLQIVQWATPTLSQTSFTKQTAADLTIPINYAGLPQVAAIKALNADGSYMVSGDDWTQYLGPLQQARWTWGSWSSSSAGLTIPVSGLTVISSSSQKVTLTLEFFPRIQGQNSVNITFT</sequence>
<evidence type="ECO:0000259" key="11">
    <source>
        <dbReference type="PROSITE" id="PS51164"/>
    </source>
</evidence>
<evidence type="ECO:0000313" key="12">
    <source>
        <dbReference type="EMBL" id="ATZ52514.1"/>
    </source>
</evidence>
<dbReference type="FunFam" id="3.20.20.80:FF:000152">
    <property type="entry name" value="Extracellular endoglucanase"/>
    <property type="match status" value="1"/>
</dbReference>
<evidence type="ECO:0000256" key="6">
    <source>
        <dbReference type="ARBA" id="ARBA00023295"/>
    </source>
</evidence>
<dbReference type="InterPro" id="IPR000254">
    <property type="entry name" value="CBD"/>
</dbReference>
<reference evidence="12 13" key="3">
    <citation type="journal article" date="2017" name="Mol. Plant Pathol.">
        <title>A gapless genome sequence of the fungus Botrytis cinerea.</title>
        <authorList>
            <person name="Van Kan J.A."/>
            <person name="Stassen J.H."/>
            <person name="Mosbach A."/>
            <person name="Van Der Lee T.A."/>
            <person name="Faino L."/>
            <person name="Farmer A.D."/>
            <person name="Papasotiriou D.G."/>
            <person name="Zhou S."/>
            <person name="Seidl M.F."/>
            <person name="Cottam E."/>
            <person name="Edel D."/>
            <person name="Hahn M."/>
            <person name="Schwartz D.C."/>
            <person name="Dietrich R.A."/>
            <person name="Widdison S."/>
            <person name="Scalliet G."/>
        </authorList>
    </citation>
    <scope>NUCLEOTIDE SEQUENCE [LARGE SCALE GENOMIC DNA]</scope>
    <source>
        <strain evidence="12 13">B05.10</strain>
    </source>
</reference>
<organism evidence="12 13">
    <name type="scientific">Botryotinia fuckeliana (strain B05.10)</name>
    <name type="common">Noble rot fungus</name>
    <name type="synonym">Botrytis cinerea</name>
    <dbReference type="NCBI Taxonomy" id="332648"/>
    <lineage>
        <taxon>Eukaryota</taxon>
        <taxon>Fungi</taxon>
        <taxon>Dikarya</taxon>
        <taxon>Ascomycota</taxon>
        <taxon>Pezizomycotina</taxon>
        <taxon>Leotiomycetes</taxon>
        <taxon>Helotiales</taxon>
        <taxon>Sclerotiniaceae</taxon>
        <taxon>Botrytis</taxon>
    </lineage>
</organism>
<dbReference type="InterPro" id="IPR013783">
    <property type="entry name" value="Ig-like_fold"/>
</dbReference>
<dbReference type="InterPro" id="IPR017853">
    <property type="entry name" value="GH"/>
</dbReference>
<dbReference type="SUPFAM" id="SSF51445">
    <property type="entry name" value="(Trans)glycosidases"/>
    <property type="match status" value="1"/>
</dbReference>
<dbReference type="AlphaFoldDB" id="A0A384JQ75"/>
<dbReference type="SUPFAM" id="SSF57180">
    <property type="entry name" value="Cellulose-binding domain"/>
    <property type="match status" value="1"/>
</dbReference>
<keyword evidence="3" id="KW-0378">Hydrolase</keyword>
<keyword evidence="6" id="KW-0326">Glycosidase</keyword>
<dbReference type="GO" id="GO:0008422">
    <property type="term" value="F:beta-glucosidase activity"/>
    <property type="evidence" value="ECO:0007669"/>
    <property type="project" value="TreeGrafter"/>
</dbReference>
<feature type="region of interest" description="Disordered" evidence="9">
    <location>
        <begin position="69"/>
        <end position="99"/>
    </location>
</feature>
<dbReference type="Pfam" id="PF00150">
    <property type="entry name" value="Cellulase"/>
    <property type="match status" value="1"/>
</dbReference>
<feature type="signal peptide" evidence="10">
    <location>
        <begin position="1"/>
        <end position="19"/>
    </location>
</feature>
<dbReference type="Pfam" id="PF00734">
    <property type="entry name" value="CBM_1"/>
    <property type="match status" value="1"/>
</dbReference>
<dbReference type="InterPro" id="IPR035971">
    <property type="entry name" value="CBD_sf"/>
</dbReference>
<evidence type="ECO:0000256" key="4">
    <source>
        <dbReference type="ARBA" id="ARBA00023001"/>
    </source>
</evidence>
<protein>
    <recommendedName>
        <fullName evidence="11">CBM1 domain-containing protein</fullName>
    </recommendedName>
</protein>
<gene>
    <name evidence="12" type="ORF">BCIN_08g02110</name>
</gene>
<accession>A0A384JQ75</accession>
<dbReference type="PROSITE" id="PS00562">
    <property type="entry name" value="CBM1_1"/>
    <property type="match status" value="1"/>
</dbReference>
<dbReference type="PANTHER" id="PTHR31297:SF41">
    <property type="entry name" value="ENDOGLUCANASE, PUTATIVE (AFU_ORTHOLOGUE AFUA_5G01830)-RELATED"/>
    <property type="match status" value="1"/>
</dbReference>
<dbReference type="GO" id="GO:0030248">
    <property type="term" value="F:cellulose binding"/>
    <property type="evidence" value="ECO:0007669"/>
    <property type="project" value="InterPro"/>
</dbReference>
<dbReference type="InterPro" id="IPR014756">
    <property type="entry name" value="Ig_E-set"/>
</dbReference>
<name>A0A384JQ75_BOTFB</name>
<evidence type="ECO:0000256" key="1">
    <source>
        <dbReference type="ARBA" id="ARBA00005641"/>
    </source>
</evidence>
<dbReference type="InterPro" id="IPR001547">
    <property type="entry name" value="Glyco_hydro_5"/>
</dbReference>
<dbReference type="Pfam" id="PF03442">
    <property type="entry name" value="CBM_X2"/>
    <property type="match status" value="1"/>
</dbReference>
<feature type="chain" id="PRO_5016715320" description="CBM1 domain-containing protein" evidence="10">
    <location>
        <begin position="20"/>
        <end position="658"/>
    </location>
</feature>
<reference evidence="12 13" key="2">
    <citation type="journal article" date="2012" name="Eukaryot. Cell">
        <title>Genome update of Botrytis cinerea strains B05.10 and T4.</title>
        <authorList>
            <person name="Staats M."/>
            <person name="van Kan J.A."/>
        </authorList>
    </citation>
    <scope>NUCLEOTIDE SEQUENCE [LARGE SCALE GENOMIC DNA]</scope>
    <source>
        <strain evidence="12 13">B05.10</strain>
    </source>
</reference>
<dbReference type="GO" id="GO:0005576">
    <property type="term" value="C:extracellular region"/>
    <property type="evidence" value="ECO:0007669"/>
    <property type="project" value="InterPro"/>
</dbReference>
<keyword evidence="4" id="KW-0136">Cellulose degradation</keyword>
<dbReference type="KEGG" id="bfu:BCIN_08g02110"/>
<keyword evidence="8" id="KW-0624">Polysaccharide degradation</keyword>
<proteinExistence type="inferred from homology"/>
<feature type="domain" description="CBM1" evidence="11">
    <location>
        <begin position="19"/>
        <end position="55"/>
    </location>
</feature>
<evidence type="ECO:0000256" key="10">
    <source>
        <dbReference type="SAM" id="SignalP"/>
    </source>
</evidence>
<keyword evidence="7" id="KW-0961">Cell wall biogenesis/degradation</keyword>
<evidence type="ECO:0000256" key="3">
    <source>
        <dbReference type="ARBA" id="ARBA00022801"/>
    </source>
</evidence>
<evidence type="ECO:0000256" key="2">
    <source>
        <dbReference type="ARBA" id="ARBA00022729"/>
    </source>
</evidence>
<dbReference type="RefSeq" id="XP_024550248.1">
    <property type="nucleotide sequence ID" value="XM_024694458.1"/>
</dbReference>
<keyword evidence="2 10" id="KW-0732">Signal</keyword>
<keyword evidence="13" id="KW-1185">Reference proteome</keyword>
<dbReference type="Gene3D" id="2.60.40.10">
    <property type="entry name" value="Immunoglobulins"/>
    <property type="match status" value="1"/>
</dbReference>
<dbReference type="GO" id="GO:0030245">
    <property type="term" value="P:cellulose catabolic process"/>
    <property type="evidence" value="ECO:0007669"/>
    <property type="project" value="UniProtKB-KW"/>
</dbReference>
<dbReference type="OrthoDB" id="412536at2759"/>
<dbReference type="GO" id="GO:0005978">
    <property type="term" value="P:glycogen biosynthetic process"/>
    <property type="evidence" value="ECO:0007669"/>
    <property type="project" value="UniProtKB-UniPathway"/>
</dbReference>
<dbReference type="PROSITE" id="PS51164">
    <property type="entry name" value="CBM1_2"/>
    <property type="match status" value="1"/>
</dbReference>
<evidence type="ECO:0000256" key="9">
    <source>
        <dbReference type="SAM" id="MobiDB-lite"/>
    </source>
</evidence>
<evidence type="ECO:0000256" key="7">
    <source>
        <dbReference type="ARBA" id="ARBA00023316"/>
    </source>
</evidence>
<dbReference type="Gene3D" id="3.20.20.80">
    <property type="entry name" value="Glycosidases"/>
    <property type="match status" value="1"/>
</dbReference>
<dbReference type="EMBL" id="CP009812">
    <property type="protein sequence ID" value="ATZ52514.1"/>
    <property type="molecule type" value="Genomic_DNA"/>
</dbReference>
<dbReference type="PANTHER" id="PTHR31297">
    <property type="entry name" value="GLUCAN ENDO-1,6-BETA-GLUCOSIDASE B"/>
    <property type="match status" value="1"/>
</dbReference>
<evidence type="ECO:0000256" key="5">
    <source>
        <dbReference type="ARBA" id="ARBA00023277"/>
    </source>
</evidence>
<dbReference type="UniPathway" id="UPA00164"/>
<evidence type="ECO:0000256" key="8">
    <source>
        <dbReference type="ARBA" id="ARBA00023326"/>
    </source>
</evidence>
<keyword evidence="5" id="KW-0119">Carbohydrate metabolism</keyword>
<reference evidence="12 13" key="1">
    <citation type="journal article" date="2011" name="PLoS Genet.">
        <title>Genomic analysis of the necrotrophic fungal pathogens Sclerotinia sclerotiorum and Botrytis cinerea.</title>
        <authorList>
            <person name="Amselem J."/>
            <person name="Cuomo C.A."/>
            <person name="van Kan J.A."/>
            <person name="Viaud M."/>
            <person name="Benito E.P."/>
            <person name="Couloux A."/>
            <person name="Coutinho P.M."/>
            <person name="de Vries R.P."/>
            <person name="Dyer P.S."/>
            <person name="Fillinger S."/>
            <person name="Fournier E."/>
            <person name="Gout L."/>
            <person name="Hahn M."/>
            <person name="Kohn L."/>
            <person name="Lapalu N."/>
            <person name="Plummer K.M."/>
            <person name="Pradier J.M."/>
            <person name="Quevillon E."/>
            <person name="Sharon A."/>
            <person name="Simon A."/>
            <person name="ten Have A."/>
            <person name="Tudzynski B."/>
            <person name="Tudzynski P."/>
            <person name="Wincker P."/>
            <person name="Andrew M."/>
            <person name="Anthouard V."/>
            <person name="Beever R.E."/>
            <person name="Beffa R."/>
            <person name="Benoit I."/>
            <person name="Bouzid O."/>
            <person name="Brault B."/>
            <person name="Chen Z."/>
            <person name="Choquer M."/>
            <person name="Collemare J."/>
            <person name="Cotton P."/>
            <person name="Danchin E.G."/>
            <person name="Da Silva C."/>
            <person name="Gautier A."/>
            <person name="Giraud C."/>
            <person name="Giraud T."/>
            <person name="Gonzalez C."/>
            <person name="Grossetete S."/>
            <person name="Guldener U."/>
            <person name="Henrissat B."/>
            <person name="Howlett B.J."/>
            <person name="Kodira C."/>
            <person name="Kretschmer M."/>
            <person name="Lappartient A."/>
            <person name="Leroch M."/>
            <person name="Levis C."/>
            <person name="Mauceli E."/>
            <person name="Neuveglise C."/>
            <person name="Oeser B."/>
            <person name="Pearson M."/>
            <person name="Poulain J."/>
            <person name="Poussereau N."/>
            <person name="Quesneville H."/>
            <person name="Rascle C."/>
            <person name="Schumacher J."/>
            <person name="Segurens B."/>
            <person name="Sexton A."/>
            <person name="Silva E."/>
            <person name="Sirven C."/>
            <person name="Soanes D.M."/>
            <person name="Talbot N.J."/>
            <person name="Templeton M."/>
            <person name="Yandava C."/>
            <person name="Yarden O."/>
            <person name="Zeng Q."/>
            <person name="Rollins J.A."/>
            <person name="Lebrun M.H."/>
            <person name="Dickman M."/>
        </authorList>
    </citation>
    <scope>NUCLEOTIDE SEQUENCE [LARGE SCALE GENOMIC DNA]</scope>
    <source>
        <strain evidence="12 13">B05.10</strain>
    </source>
</reference>
<dbReference type="GO" id="GO:0071555">
    <property type="term" value="P:cell wall organization"/>
    <property type="evidence" value="ECO:0007669"/>
    <property type="project" value="UniProtKB-KW"/>
</dbReference>
<dbReference type="GO" id="GO:0009986">
    <property type="term" value="C:cell surface"/>
    <property type="evidence" value="ECO:0007669"/>
    <property type="project" value="TreeGrafter"/>
</dbReference>
<dbReference type="GeneID" id="5433956"/>
<dbReference type="SUPFAM" id="SSF81296">
    <property type="entry name" value="E set domains"/>
    <property type="match status" value="1"/>
</dbReference>
<dbReference type="InterPro" id="IPR050386">
    <property type="entry name" value="Glycosyl_hydrolase_5"/>
</dbReference>
<dbReference type="VEuPathDB" id="FungiDB:Bcin08g02110"/>